<feature type="region of interest" description="Disordered" evidence="6">
    <location>
        <begin position="236"/>
        <end position="257"/>
    </location>
</feature>
<dbReference type="InterPro" id="IPR010929">
    <property type="entry name" value="PDR_CDR_ABC"/>
</dbReference>
<dbReference type="GO" id="GO:0140359">
    <property type="term" value="F:ABC-type transporter activity"/>
    <property type="evidence" value="ECO:0007669"/>
    <property type="project" value="InterPro"/>
</dbReference>
<feature type="domain" description="ABC-2 type transporter transmembrane" evidence="9">
    <location>
        <begin position="269"/>
        <end position="478"/>
    </location>
</feature>
<keyword evidence="5 7" id="KW-0472">Membrane</keyword>
<sequence length="863" mass="94408">MLQGVRSKMHPATRDILSGFDGVVRPGEMLLVLGRPGSGCSTLLKTLANRRAECHAVGGTVAYDSLTPDAVERHFRGDVQYCPEDDVHFPTLTVDQTLRFAATTRTPRTRLPGASREDHVSRMVEVLETVFGLRYVKDTLVGDASVRGVSGGEKKLRGYEPANRQTTADFLVAMTDPNGHIVRPGFEARVPCTAAEFAEHYRRSEFARENRADMDAYHAAFVGKPERADAYRQSVKAEHARHASKKSVKAEHGRHASKKSPYIASIPMQVCTLMARHMQIIRGGAAAQVIQLALFVLQGLIVGTVFLRLKNVVVSFFSRGGVLFFALLFSVLSTMAEIPALFSQRPMVHRQSRAAMYHPFVEGLALTLVDVPITFITMVVFAILIYFLVALEQTAAQFFIFLLFTFSMTITMKVWFRSLAALFKSAAPAQAIAGLTNLILVLYTGYSIPQPYMIAALHWITYINPLKYSFEALMVNEFHTVHADCSVLVPQGAGYENVGLANQVCTTVGSVPGQLTVSGMDYVTLSYGYTYAHLWRNFGVLCAFGIGFIAILLALTENNTSIAGETAVMLFNRGTKTEIVEDAAADKEKGAAAAAAGIGVHHDAEAQAIKEATHTITDVFSFQHLNYVVPVGGGHTRRLLDDVSRYVPPGKLTALMGESGAGKTTLLNVLAERTTGGVVTGQRLMNGHPLPADFQVHTGYCQQMDTHLPTNSVREPLRFSACLRQPQNPTEYILDAIGAGATATTDNKSAEAAESYAALDRIHAEGRSKPAVQATLTNTFPTTWAYQLRTLLLRDAQAHWRDRTYLMAKVGLNIVSALLIGFMFFHAKTIIQGTQNHLFLCANVFPHRRRAICAAGMNGCDAR</sequence>
<feature type="transmembrane region" description="Helical" evidence="7">
    <location>
        <begin position="321"/>
        <end position="342"/>
    </location>
</feature>
<feature type="transmembrane region" description="Helical" evidence="7">
    <location>
        <begin position="363"/>
        <end position="389"/>
    </location>
</feature>
<dbReference type="GO" id="GO:0016020">
    <property type="term" value="C:membrane"/>
    <property type="evidence" value="ECO:0007669"/>
    <property type="project" value="UniProtKB-SubCell"/>
</dbReference>
<dbReference type="GO" id="GO:0005524">
    <property type="term" value="F:ATP binding"/>
    <property type="evidence" value="ECO:0007669"/>
    <property type="project" value="InterPro"/>
</dbReference>
<dbReference type="OrthoDB" id="245989at2759"/>
<keyword evidence="3 7" id="KW-0812">Transmembrane</keyword>
<name>R7S769_TRAVS</name>
<dbReference type="Gene3D" id="3.40.50.300">
    <property type="entry name" value="P-loop containing nucleotide triphosphate hydrolases"/>
    <property type="match status" value="2"/>
</dbReference>
<evidence type="ECO:0000256" key="7">
    <source>
        <dbReference type="SAM" id="Phobius"/>
    </source>
</evidence>
<gene>
    <name evidence="11" type="ORF">TRAVEDRAFT_25077</name>
</gene>
<dbReference type="Pfam" id="PF01061">
    <property type="entry name" value="ABC2_membrane"/>
    <property type="match status" value="1"/>
</dbReference>
<dbReference type="OMA" id="HHEDAIT"/>
<evidence type="ECO:0000313" key="12">
    <source>
        <dbReference type="Proteomes" id="UP000054317"/>
    </source>
</evidence>
<evidence type="ECO:0000313" key="11">
    <source>
        <dbReference type="EMBL" id="EIW51450.1"/>
    </source>
</evidence>
<dbReference type="Pfam" id="PF00005">
    <property type="entry name" value="ABC_tran"/>
    <property type="match status" value="2"/>
</dbReference>
<evidence type="ECO:0000256" key="6">
    <source>
        <dbReference type="SAM" id="MobiDB-lite"/>
    </source>
</evidence>
<keyword evidence="12" id="KW-1185">Reference proteome</keyword>
<reference evidence="12" key="1">
    <citation type="journal article" date="2012" name="Science">
        <title>The Paleozoic origin of enzymatic lignin decomposition reconstructed from 31 fungal genomes.</title>
        <authorList>
            <person name="Floudas D."/>
            <person name="Binder M."/>
            <person name="Riley R."/>
            <person name="Barry K."/>
            <person name="Blanchette R.A."/>
            <person name="Henrissat B."/>
            <person name="Martinez A.T."/>
            <person name="Otillar R."/>
            <person name="Spatafora J.W."/>
            <person name="Yadav J.S."/>
            <person name="Aerts A."/>
            <person name="Benoit I."/>
            <person name="Boyd A."/>
            <person name="Carlson A."/>
            <person name="Copeland A."/>
            <person name="Coutinho P.M."/>
            <person name="de Vries R.P."/>
            <person name="Ferreira P."/>
            <person name="Findley K."/>
            <person name="Foster B."/>
            <person name="Gaskell J."/>
            <person name="Glotzer D."/>
            <person name="Gorecki P."/>
            <person name="Heitman J."/>
            <person name="Hesse C."/>
            <person name="Hori C."/>
            <person name="Igarashi K."/>
            <person name="Jurgens J.A."/>
            <person name="Kallen N."/>
            <person name="Kersten P."/>
            <person name="Kohler A."/>
            <person name="Kuees U."/>
            <person name="Kumar T.K.A."/>
            <person name="Kuo A."/>
            <person name="LaButti K."/>
            <person name="Larrondo L.F."/>
            <person name="Lindquist E."/>
            <person name="Ling A."/>
            <person name="Lombard V."/>
            <person name="Lucas S."/>
            <person name="Lundell T."/>
            <person name="Martin R."/>
            <person name="McLaughlin D.J."/>
            <person name="Morgenstern I."/>
            <person name="Morin E."/>
            <person name="Murat C."/>
            <person name="Nagy L.G."/>
            <person name="Nolan M."/>
            <person name="Ohm R.A."/>
            <person name="Patyshakuliyeva A."/>
            <person name="Rokas A."/>
            <person name="Ruiz-Duenas F.J."/>
            <person name="Sabat G."/>
            <person name="Salamov A."/>
            <person name="Samejima M."/>
            <person name="Schmutz J."/>
            <person name="Slot J.C."/>
            <person name="St John F."/>
            <person name="Stenlid J."/>
            <person name="Sun H."/>
            <person name="Sun S."/>
            <person name="Syed K."/>
            <person name="Tsang A."/>
            <person name="Wiebenga A."/>
            <person name="Young D."/>
            <person name="Pisabarro A."/>
            <person name="Eastwood D.C."/>
            <person name="Martin F."/>
            <person name="Cullen D."/>
            <person name="Grigoriev I.V."/>
            <person name="Hibbett D.S."/>
        </authorList>
    </citation>
    <scope>NUCLEOTIDE SEQUENCE [LARGE SCALE GENOMIC DNA]</scope>
    <source>
        <strain evidence="12">FP-101664</strain>
    </source>
</reference>
<dbReference type="EMBL" id="JH711803">
    <property type="protein sequence ID" value="EIW51450.1"/>
    <property type="molecule type" value="Genomic_DNA"/>
</dbReference>
<dbReference type="SUPFAM" id="SSF52540">
    <property type="entry name" value="P-loop containing nucleoside triphosphate hydrolases"/>
    <property type="match status" value="2"/>
</dbReference>
<dbReference type="GeneID" id="19412454"/>
<feature type="transmembrane region" description="Helical" evidence="7">
    <location>
        <begin position="810"/>
        <end position="827"/>
    </location>
</feature>
<feature type="domain" description="ABC transporter" evidence="8">
    <location>
        <begin position="21"/>
        <end position="155"/>
    </location>
</feature>
<evidence type="ECO:0008006" key="13">
    <source>
        <dbReference type="Google" id="ProtNLM"/>
    </source>
</evidence>
<feature type="transmembrane region" description="Helical" evidence="7">
    <location>
        <begin position="534"/>
        <end position="555"/>
    </location>
</feature>
<evidence type="ECO:0000256" key="3">
    <source>
        <dbReference type="ARBA" id="ARBA00022692"/>
    </source>
</evidence>
<dbReference type="KEGG" id="tvs:TRAVEDRAFT_25077"/>
<feature type="transmembrane region" description="Helical" evidence="7">
    <location>
        <begin position="395"/>
        <end position="416"/>
    </location>
</feature>
<evidence type="ECO:0000259" key="8">
    <source>
        <dbReference type="Pfam" id="PF00005"/>
    </source>
</evidence>
<protein>
    <recommendedName>
        <fullName evidence="13">ABC transporter domain-containing protein</fullName>
    </recommendedName>
</protein>
<evidence type="ECO:0000259" key="9">
    <source>
        <dbReference type="Pfam" id="PF01061"/>
    </source>
</evidence>
<evidence type="ECO:0000259" key="10">
    <source>
        <dbReference type="Pfam" id="PF06422"/>
    </source>
</evidence>
<evidence type="ECO:0000256" key="2">
    <source>
        <dbReference type="ARBA" id="ARBA00022448"/>
    </source>
</evidence>
<dbReference type="InterPro" id="IPR013525">
    <property type="entry name" value="ABC2_TM"/>
</dbReference>
<evidence type="ECO:0000256" key="5">
    <source>
        <dbReference type="ARBA" id="ARBA00023136"/>
    </source>
</evidence>
<keyword evidence="2" id="KW-0813">Transport</keyword>
<comment type="subcellular location">
    <subcellularLocation>
        <location evidence="1">Membrane</location>
        <topology evidence="1">Multi-pass membrane protein</topology>
    </subcellularLocation>
</comment>
<accession>R7S769</accession>
<dbReference type="InterPro" id="IPR027417">
    <property type="entry name" value="P-loop_NTPase"/>
</dbReference>
<evidence type="ECO:0000256" key="4">
    <source>
        <dbReference type="ARBA" id="ARBA00022989"/>
    </source>
</evidence>
<dbReference type="Proteomes" id="UP000054317">
    <property type="component" value="Unassembled WGS sequence"/>
</dbReference>
<feature type="domain" description="ABC transporter" evidence="8">
    <location>
        <begin position="640"/>
        <end position="747"/>
    </location>
</feature>
<feature type="domain" description="CDR ABC transporter" evidence="10">
    <location>
        <begin position="489"/>
        <end position="577"/>
    </location>
</feature>
<dbReference type="AlphaFoldDB" id="R7S769"/>
<evidence type="ECO:0000256" key="1">
    <source>
        <dbReference type="ARBA" id="ARBA00004141"/>
    </source>
</evidence>
<organism evidence="11 12">
    <name type="scientific">Trametes versicolor (strain FP-101664)</name>
    <name type="common">White-rot fungus</name>
    <name type="synonym">Coriolus versicolor</name>
    <dbReference type="NCBI Taxonomy" id="717944"/>
    <lineage>
        <taxon>Eukaryota</taxon>
        <taxon>Fungi</taxon>
        <taxon>Dikarya</taxon>
        <taxon>Basidiomycota</taxon>
        <taxon>Agaricomycotina</taxon>
        <taxon>Agaricomycetes</taxon>
        <taxon>Polyporales</taxon>
        <taxon>Polyporaceae</taxon>
        <taxon>Trametes</taxon>
    </lineage>
</organism>
<dbReference type="Pfam" id="PF06422">
    <property type="entry name" value="PDR_CDR"/>
    <property type="match status" value="1"/>
</dbReference>
<dbReference type="PANTHER" id="PTHR19241">
    <property type="entry name" value="ATP-BINDING CASSETTE TRANSPORTER"/>
    <property type="match status" value="1"/>
</dbReference>
<proteinExistence type="predicted"/>
<dbReference type="GO" id="GO:0016887">
    <property type="term" value="F:ATP hydrolysis activity"/>
    <property type="evidence" value="ECO:0007669"/>
    <property type="project" value="InterPro"/>
</dbReference>
<keyword evidence="4 7" id="KW-1133">Transmembrane helix</keyword>
<dbReference type="InterPro" id="IPR003439">
    <property type="entry name" value="ABC_transporter-like_ATP-bd"/>
</dbReference>
<feature type="transmembrane region" description="Helical" evidence="7">
    <location>
        <begin position="285"/>
        <end position="309"/>
    </location>
</feature>
<dbReference type="RefSeq" id="XP_008045676.1">
    <property type="nucleotide sequence ID" value="XM_008047485.1"/>
</dbReference>